<evidence type="ECO:0000313" key="12">
    <source>
        <dbReference type="ZFIN" id="ZDB-GENE-061103-178"/>
    </source>
</evidence>
<feature type="compositionally biased region" description="Low complexity" evidence="8">
    <location>
        <begin position="165"/>
        <end position="177"/>
    </location>
</feature>
<evidence type="ECO:0007829" key="13">
    <source>
        <dbReference type="PeptideAtlas" id="A0A8M2B6X0"/>
    </source>
</evidence>
<feature type="compositionally biased region" description="Low complexity" evidence="8">
    <location>
        <begin position="125"/>
        <end position="146"/>
    </location>
</feature>
<evidence type="ECO:0000256" key="7">
    <source>
        <dbReference type="ARBA" id="ARBA00023242"/>
    </source>
</evidence>
<keyword evidence="7" id="KW-0539">Nucleus</keyword>
<feature type="compositionally biased region" description="Polar residues" evidence="8">
    <location>
        <begin position="665"/>
        <end position="706"/>
    </location>
</feature>
<evidence type="ECO:0000256" key="6">
    <source>
        <dbReference type="ARBA" id="ARBA00023163"/>
    </source>
</evidence>
<dbReference type="PROSITE" id="PS50853">
    <property type="entry name" value="FN3"/>
    <property type="match status" value="1"/>
</dbReference>
<feature type="compositionally biased region" description="Low complexity" evidence="8">
    <location>
        <begin position="371"/>
        <end position="391"/>
    </location>
</feature>
<feature type="region of interest" description="Disordered" evidence="8">
    <location>
        <begin position="81"/>
        <end position="271"/>
    </location>
</feature>
<dbReference type="RefSeq" id="XP_073801484.1">
    <property type="nucleotide sequence ID" value="XM_073945383.1"/>
</dbReference>
<keyword evidence="5" id="KW-0010">Activator</keyword>
<dbReference type="Pfam" id="PF16794">
    <property type="entry name" value="fn3_4"/>
    <property type="match status" value="1"/>
</dbReference>
<evidence type="ECO:0000313" key="11">
    <source>
        <dbReference type="RefSeq" id="XP_005160098.1"/>
    </source>
</evidence>
<feature type="compositionally biased region" description="Polar residues" evidence="8">
    <location>
        <begin position="631"/>
        <end position="644"/>
    </location>
</feature>
<dbReference type="GeneID" id="558977"/>
<dbReference type="ZFIN" id="ZDB-GENE-061103-178">
    <property type="gene designation" value="atf7ip"/>
</dbReference>
<dbReference type="PANTHER" id="PTHR23210:SF26">
    <property type="entry name" value="ACTIVATING TRANSCRIPTION FACTOR 7-INTERACTING PROTEIN 1"/>
    <property type="match status" value="1"/>
</dbReference>
<evidence type="ECO:0000256" key="8">
    <source>
        <dbReference type="SAM" id="MobiDB-lite"/>
    </source>
</evidence>
<feature type="region of interest" description="Disordered" evidence="8">
    <location>
        <begin position="445"/>
        <end position="483"/>
    </location>
</feature>
<dbReference type="InterPro" id="IPR031870">
    <property type="entry name" value="ATF7IP_BD"/>
</dbReference>
<keyword evidence="13" id="KW-1267">Proteomics identification</keyword>
<proteinExistence type="evidence at protein level"/>
<dbReference type="AlphaFoldDB" id="A0A8M2B6X0"/>
<feature type="compositionally biased region" description="Low complexity" evidence="8">
    <location>
        <begin position="420"/>
        <end position="430"/>
    </location>
</feature>
<dbReference type="Pfam" id="PF16788">
    <property type="entry name" value="ATF7IP_BD"/>
    <property type="match status" value="1"/>
</dbReference>
<sequence length="860" mass="90453">MISWFWSFFGTNHNLQNQICTEDPQATACQIHEQDSSRHPSLVKMEVAVPEEPQKKIFRARKTMKMSDRQQLEVLHNTLATTNSSLSSSPPQTPLMNGTHTETEKDLNNKEGDLMAPATDSARCSPSPSFPVSRSPSPPNTQTTSPAMDLEDPLVATEEKKETSNKSSSSSPSASPAGLNCDPEVKEGFLCLSEEDETQADKDEKDSSEEKMNVDAETEDQKEEKDEKDTDTPENAEADNSAPVGLKRTLSEEKDEDDKEIEEERDGKRARLEGEELEAQLELKITANGGNRDKIEKMVQQLVEERLRVLQLTVFDRSLKELKDRVEKIDNVTKQQNALQHINTLQAKISRLAKKFGAANQASENAKRTQDAQAAAAAAQANNATNATTPQRTVKTTVDSKLSSSPTVSNSTAVPAQPKPLSTPATPTSSALATTAPILQIISTTTSSTPSSTSLPGQSQTGTLLLKTGPNPTVMTNAPATSGGQPVAMQQLLIQLPLAMANGQSGALVNAAGGVGLIPVSSLSTVSNINKAKTTTPATTFMLQKTAGNVSSATSSAPAVSLARAVYPGGTGTVSSPNTGISVTTARTPTQCAAVVGVSTAAASPGTTGPAATGSAAAAAGSPSASALASKTDNQASTPKTASQPGRPKGSVIDLTEDDDDVQVTGVQKATVSPVTTQRSSGPPPLVSSTPNTGTGVRSAQRSTVDSPSQSRPSSSSSTSLPPLPLAPSPPARLPPEANHTSPPQQPQLKLARVQSQNGIVLSWCVAETDRNCAAVDTYHLYAYHQDHQSSVSGASAQMLWKKIGEVKALPLPMACTLTQFVSGSTYYFAVRAKDVYGRFGPFCEPQCTDVITPASSAST</sequence>
<feature type="domain" description="Fibronectin type-III" evidence="9">
    <location>
        <begin position="743"/>
        <end position="856"/>
    </location>
</feature>
<evidence type="ECO:0000256" key="5">
    <source>
        <dbReference type="ARBA" id="ARBA00023159"/>
    </source>
</evidence>
<dbReference type="OrthoDB" id="2434995at2759"/>
<organism evidence="10 11">
    <name type="scientific">Danio rerio</name>
    <name type="common">Zebrafish</name>
    <name type="synonym">Brachydanio rerio</name>
    <dbReference type="NCBI Taxonomy" id="7955"/>
    <lineage>
        <taxon>Eukaryota</taxon>
        <taxon>Metazoa</taxon>
        <taxon>Chordata</taxon>
        <taxon>Craniata</taxon>
        <taxon>Vertebrata</taxon>
        <taxon>Euteleostomi</taxon>
        <taxon>Actinopterygii</taxon>
        <taxon>Neopterygii</taxon>
        <taxon>Teleostei</taxon>
        <taxon>Ostariophysi</taxon>
        <taxon>Cypriniformes</taxon>
        <taxon>Danionidae</taxon>
        <taxon>Danioninae</taxon>
        <taxon>Danio</taxon>
    </lineage>
</organism>
<keyword evidence="3" id="KW-0678">Repressor</keyword>
<dbReference type="Gene3D" id="2.60.40.10">
    <property type="entry name" value="Immunoglobulins"/>
    <property type="match status" value="1"/>
</dbReference>
<dbReference type="RefSeq" id="XP_005160098.1">
    <property type="nucleotide sequence ID" value="XM_005160041.4"/>
</dbReference>
<evidence type="ECO:0000256" key="4">
    <source>
        <dbReference type="ARBA" id="ARBA00023015"/>
    </source>
</evidence>
<name>A0A8M2B6X0_DANRE</name>
<reference evidence="11" key="1">
    <citation type="submission" date="2025-08" db="UniProtKB">
        <authorList>
            <consortium name="RefSeq"/>
        </authorList>
    </citation>
    <scope>IDENTIFICATION</scope>
    <source>
        <strain evidence="11">Tuebingen</strain>
        <tissue evidence="11">Fibroblasts and whole tissue</tissue>
    </source>
</reference>
<dbReference type="InterPro" id="IPR003961">
    <property type="entry name" value="FN3_dom"/>
</dbReference>
<dbReference type="SUPFAM" id="SSF49265">
    <property type="entry name" value="Fibronectin type III"/>
    <property type="match status" value="1"/>
</dbReference>
<feature type="compositionally biased region" description="Pro residues" evidence="8">
    <location>
        <begin position="722"/>
        <end position="734"/>
    </location>
</feature>
<dbReference type="PANTHER" id="PTHR23210">
    <property type="entry name" value="ACTIVATING TRANSCRIPTION FACTOR 7 INTERACTING PROTEIN"/>
    <property type="match status" value="1"/>
</dbReference>
<feature type="compositionally biased region" description="Low complexity" evidence="8">
    <location>
        <begin position="707"/>
        <end position="721"/>
    </location>
</feature>
<evidence type="ECO:0000256" key="1">
    <source>
        <dbReference type="ARBA" id="ARBA00004123"/>
    </source>
</evidence>
<accession>A0A8M2B6X0</accession>
<comment type="subcellular location">
    <subcellularLocation>
        <location evidence="1">Nucleus</location>
    </subcellularLocation>
</comment>
<feature type="compositionally biased region" description="Acidic residues" evidence="8">
    <location>
        <begin position="253"/>
        <end position="264"/>
    </location>
</feature>
<dbReference type="InterPro" id="IPR036116">
    <property type="entry name" value="FN3_sf"/>
</dbReference>
<keyword evidence="6" id="KW-0804">Transcription</keyword>
<feature type="compositionally biased region" description="Basic and acidic residues" evidence="8">
    <location>
        <begin position="222"/>
        <end position="231"/>
    </location>
</feature>
<comment type="similarity">
    <text evidence="2">Belongs to the MCAF family.</text>
</comment>
<feature type="compositionally biased region" description="Low complexity" evidence="8">
    <location>
        <begin position="445"/>
        <end position="463"/>
    </location>
</feature>
<evidence type="ECO:0000313" key="10">
    <source>
        <dbReference type="Proteomes" id="UP000000437"/>
    </source>
</evidence>
<feature type="compositionally biased region" description="Basic and acidic residues" evidence="8">
    <location>
        <begin position="101"/>
        <end position="113"/>
    </location>
</feature>
<evidence type="ECO:0000259" key="9">
    <source>
        <dbReference type="PROSITE" id="PS50853"/>
    </source>
</evidence>
<gene>
    <name evidence="11 12" type="primary">atf7ip</name>
    <name evidence="11" type="synonym">fa12g02</name>
    <name evidence="11" type="synonym">wu:fa12g02</name>
    <name evidence="11" type="synonym">zgc:152981</name>
</gene>
<feature type="region of interest" description="Disordered" evidence="8">
    <location>
        <begin position="360"/>
        <end position="430"/>
    </location>
</feature>
<dbReference type="Proteomes" id="UP000000437">
    <property type="component" value="Chromosome 1"/>
</dbReference>
<feature type="compositionally biased region" description="Basic and acidic residues" evidence="8">
    <location>
        <begin position="199"/>
        <end position="214"/>
    </location>
</feature>
<feature type="compositionally biased region" description="Polar residues" evidence="8">
    <location>
        <begin position="392"/>
        <end position="414"/>
    </location>
</feature>
<dbReference type="CTD" id="55729"/>
<dbReference type="AGR" id="ZFIN:ZDB-GENE-061103-178"/>
<protein>
    <submittedName>
        <fullName evidence="11">Activating transcription factor 7-interacting protein 1 isoform X1</fullName>
    </submittedName>
</protein>
<feature type="region of interest" description="Disordered" evidence="8">
    <location>
        <begin position="624"/>
        <end position="752"/>
    </location>
</feature>
<evidence type="ECO:0000256" key="3">
    <source>
        <dbReference type="ARBA" id="ARBA00022491"/>
    </source>
</evidence>
<dbReference type="InterPro" id="IPR026085">
    <property type="entry name" value="ATF7-int"/>
</dbReference>
<feature type="compositionally biased region" description="Polar residues" evidence="8">
    <location>
        <begin position="470"/>
        <end position="483"/>
    </location>
</feature>
<dbReference type="GO" id="GO:0005634">
    <property type="term" value="C:nucleus"/>
    <property type="evidence" value="ECO:0007669"/>
    <property type="project" value="UniProtKB-SubCell"/>
</dbReference>
<dbReference type="InterPro" id="IPR056565">
    <property type="entry name" value="Fn3_ATF7IP"/>
</dbReference>
<keyword evidence="10" id="KW-1185">Reference proteome</keyword>
<keyword evidence="4" id="KW-0805">Transcription regulation</keyword>
<evidence type="ECO:0000256" key="2">
    <source>
        <dbReference type="ARBA" id="ARBA00010344"/>
    </source>
</evidence>
<feature type="compositionally biased region" description="Low complexity" evidence="8">
    <location>
        <begin position="81"/>
        <end position="90"/>
    </location>
</feature>
<dbReference type="InterPro" id="IPR013783">
    <property type="entry name" value="Ig-like_fold"/>
</dbReference>